<dbReference type="PROSITE" id="PS50005">
    <property type="entry name" value="TPR"/>
    <property type="match status" value="4"/>
</dbReference>
<feature type="repeat" description="TPR" evidence="3">
    <location>
        <begin position="35"/>
        <end position="68"/>
    </location>
</feature>
<evidence type="ECO:0000313" key="6">
    <source>
        <dbReference type="Proteomes" id="UP001155241"/>
    </source>
</evidence>
<dbReference type="InterPro" id="IPR019734">
    <property type="entry name" value="TPR_rpt"/>
</dbReference>
<evidence type="ECO:0000256" key="4">
    <source>
        <dbReference type="SAM" id="Phobius"/>
    </source>
</evidence>
<name>A0A9X2JJZ1_9BACT</name>
<keyword evidence="2 3" id="KW-0802">TPR repeat</keyword>
<accession>A0A9X2JJZ1</accession>
<dbReference type="InterPro" id="IPR011990">
    <property type="entry name" value="TPR-like_helical_dom_sf"/>
</dbReference>
<dbReference type="Pfam" id="PF14559">
    <property type="entry name" value="TPR_19"/>
    <property type="match status" value="1"/>
</dbReference>
<evidence type="ECO:0000256" key="3">
    <source>
        <dbReference type="PROSITE-ProRule" id="PRU00339"/>
    </source>
</evidence>
<feature type="transmembrane region" description="Helical" evidence="4">
    <location>
        <begin position="263"/>
        <end position="285"/>
    </location>
</feature>
<gene>
    <name evidence="5" type="ORF">NG895_26065</name>
</gene>
<dbReference type="SMART" id="SM00028">
    <property type="entry name" value="TPR"/>
    <property type="match status" value="6"/>
</dbReference>
<dbReference type="Pfam" id="PF13432">
    <property type="entry name" value="TPR_16"/>
    <property type="match status" value="1"/>
</dbReference>
<feature type="transmembrane region" description="Helical" evidence="4">
    <location>
        <begin position="311"/>
        <end position="329"/>
    </location>
</feature>
<evidence type="ECO:0000256" key="2">
    <source>
        <dbReference type="ARBA" id="ARBA00022803"/>
    </source>
</evidence>
<dbReference type="PANTHER" id="PTHR44858">
    <property type="entry name" value="TETRATRICOPEPTIDE REPEAT PROTEIN 6"/>
    <property type="match status" value="1"/>
</dbReference>
<dbReference type="RefSeq" id="WP_252855494.1">
    <property type="nucleotide sequence ID" value="NZ_JAMXLR010000092.1"/>
</dbReference>
<dbReference type="Proteomes" id="UP001155241">
    <property type="component" value="Unassembled WGS sequence"/>
</dbReference>
<keyword evidence="6" id="KW-1185">Reference proteome</keyword>
<reference evidence="5" key="1">
    <citation type="submission" date="2022-06" db="EMBL/GenBank/DDBJ databases">
        <title>Aeoliella straminimaris, a novel planctomycete from sediments.</title>
        <authorList>
            <person name="Vitorino I.R."/>
            <person name="Lage O.M."/>
        </authorList>
    </citation>
    <scope>NUCLEOTIDE SEQUENCE</scope>
    <source>
        <strain evidence="5">ICT_H6.2</strain>
    </source>
</reference>
<protein>
    <submittedName>
        <fullName evidence="5">Tetratricopeptide repeat protein</fullName>
    </submittedName>
</protein>
<evidence type="ECO:0000313" key="5">
    <source>
        <dbReference type="EMBL" id="MCO6047383.1"/>
    </source>
</evidence>
<feature type="repeat" description="TPR" evidence="3">
    <location>
        <begin position="103"/>
        <end position="136"/>
    </location>
</feature>
<dbReference type="PROSITE" id="PS50293">
    <property type="entry name" value="TPR_REGION"/>
    <property type="match status" value="1"/>
</dbReference>
<proteinExistence type="predicted"/>
<dbReference type="EMBL" id="JAMXLR010000092">
    <property type="protein sequence ID" value="MCO6047383.1"/>
    <property type="molecule type" value="Genomic_DNA"/>
</dbReference>
<comment type="caution">
    <text evidence="5">The sequence shown here is derived from an EMBL/GenBank/DDBJ whole genome shotgun (WGS) entry which is preliminary data.</text>
</comment>
<dbReference type="AlphaFoldDB" id="A0A9X2JJZ1"/>
<feature type="transmembrane region" description="Helical" evidence="4">
    <location>
        <begin position="225"/>
        <end position="251"/>
    </location>
</feature>
<sequence>MNPHIQRAQMLYQRSRYADAERELGMALQVDPHEPWAYALLGACKAAQDDFAKAEELGQQALALAPDSADIRHLVARIQLARNDLPAALKSMDETIQMAPQNADYYATRALVYSQMKKWGKALADCDAALEIDPEHVGAINVRSHARRAQGDTQTATQELRQALEVDPDDPYSHANLGWTHLQRGELKEAELHFREALRLDPDLEVARVGVLETLKAKVPFYRWVLNYFIWMQTKAAGAQWGIIIGLYLIYRVLGSIARNNPSIAPFVAPFLILYILFALATWFAKPLADTALLLHPFGRLALTPQEKREGAIVTILVVLVTVLLGAFFATGQSVFASLALLIGAPALPLAMSFKFAPKKPRRILQGASAVLGLISVTLCVYLFTSLNLPDGLVQLMGQVLGISVLGTLIGTNILATQRWQR</sequence>
<dbReference type="InterPro" id="IPR050498">
    <property type="entry name" value="Ycf3"/>
</dbReference>
<dbReference type="PANTHER" id="PTHR44858:SF1">
    <property type="entry name" value="UDP-N-ACETYLGLUCOSAMINE--PEPTIDE N-ACETYLGLUCOSAMINYLTRANSFERASE SPINDLY-RELATED"/>
    <property type="match status" value="1"/>
</dbReference>
<keyword evidence="4" id="KW-1133">Transmembrane helix</keyword>
<keyword evidence="4" id="KW-0812">Transmembrane</keyword>
<organism evidence="5 6">
    <name type="scientific">Aeoliella straminimaris</name>
    <dbReference type="NCBI Taxonomy" id="2954799"/>
    <lineage>
        <taxon>Bacteria</taxon>
        <taxon>Pseudomonadati</taxon>
        <taxon>Planctomycetota</taxon>
        <taxon>Planctomycetia</taxon>
        <taxon>Pirellulales</taxon>
        <taxon>Lacipirellulaceae</taxon>
        <taxon>Aeoliella</taxon>
    </lineage>
</organism>
<feature type="transmembrane region" description="Helical" evidence="4">
    <location>
        <begin position="335"/>
        <end position="352"/>
    </location>
</feature>
<keyword evidence="4" id="KW-0472">Membrane</keyword>
<feature type="transmembrane region" description="Helical" evidence="4">
    <location>
        <begin position="396"/>
        <end position="416"/>
    </location>
</feature>
<feature type="repeat" description="TPR" evidence="3">
    <location>
        <begin position="137"/>
        <end position="170"/>
    </location>
</feature>
<dbReference type="SUPFAM" id="SSF48452">
    <property type="entry name" value="TPR-like"/>
    <property type="match status" value="2"/>
</dbReference>
<keyword evidence="1" id="KW-0677">Repeat</keyword>
<feature type="repeat" description="TPR" evidence="3">
    <location>
        <begin position="171"/>
        <end position="204"/>
    </location>
</feature>
<feature type="transmembrane region" description="Helical" evidence="4">
    <location>
        <begin position="364"/>
        <end position="384"/>
    </location>
</feature>
<evidence type="ECO:0000256" key="1">
    <source>
        <dbReference type="ARBA" id="ARBA00022737"/>
    </source>
</evidence>
<dbReference type="Gene3D" id="1.25.40.10">
    <property type="entry name" value="Tetratricopeptide repeat domain"/>
    <property type="match status" value="2"/>
</dbReference>